<reference evidence="2 3" key="1">
    <citation type="submission" date="2016-10" db="EMBL/GenBank/DDBJ databases">
        <title>Genome sequence of the ascomycete fungus Penicillium subrubescens.</title>
        <authorList>
            <person name="De Vries R.P."/>
            <person name="Peng M."/>
            <person name="Dilokpimol A."/>
            <person name="Hilden K."/>
            <person name="Makela M.R."/>
            <person name="Grigoriev I."/>
            <person name="Riley R."/>
            <person name="Granchi Z."/>
        </authorList>
    </citation>
    <scope>NUCLEOTIDE SEQUENCE [LARGE SCALE GENOMIC DNA]</scope>
    <source>
        <strain evidence="2 3">CBS 132785</strain>
    </source>
</reference>
<organism evidence="2 3">
    <name type="scientific">Penicillium subrubescens</name>
    <dbReference type="NCBI Taxonomy" id="1316194"/>
    <lineage>
        <taxon>Eukaryota</taxon>
        <taxon>Fungi</taxon>
        <taxon>Dikarya</taxon>
        <taxon>Ascomycota</taxon>
        <taxon>Pezizomycotina</taxon>
        <taxon>Eurotiomycetes</taxon>
        <taxon>Eurotiomycetidae</taxon>
        <taxon>Eurotiales</taxon>
        <taxon>Aspergillaceae</taxon>
        <taxon>Penicillium</taxon>
    </lineage>
</organism>
<dbReference type="Gene3D" id="3.90.230.10">
    <property type="entry name" value="Creatinase/methionine aminopeptidase superfamily"/>
    <property type="match status" value="1"/>
</dbReference>
<dbReference type="Proteomes" id="UP000186955">
    <property type="component" value="Unassembled WGS sequence"/>
</dbReference>
<dbReference type="Pfam" id="PF00557">
    <property type="entry name" value="Peptidase_M24"/>
    <property type="match status" value="1"/>
</dbReference>
<sequence length="278" mass="31110">MPFTEELQIVPREEHWDPYSTHQQSDVFLGVNRVPCLMVDEEMRDFIQRGLSSAGFYVIGLRGRVGEARQIKTAREVGILRAVNTGTMEAVRQMRKYEDASNPHGGTDGEKVLEPETFVLIDVGGHLYGYSSDICRTFLPPFLEKPLKDASLSPNLEEKLKVWDIVFEAQTQSIHRMKENLTAASVDIAARNVITEAGYGETFTHRVGHGIGIKAHESPYLSKGNTNTLLKTGMTFTSEPGIYLVNKFGVRHEDILLVQGNEEPQLLTGRRALGPWDP</sequence>
<gene>
    <name evidence="2" type="ORF">PENSUB_9801</name>
</gene>
<dbReference type="STRING" id="1316194.A0A1Q5TCB8"/>
<evidence type="ECO:0000313" key="3">
    <source>
        <dbReference type="Proteomes" id="UP000186955"/>
    </source>
</evidence>
<dbReference type="EMBL" id="MNBE01000683">
    <property type="protein sequence ID" value="OKO97875.1"/>
    <property type="molecule type" value="Genomic_DNA"/>
</dbReference>
<name>A0A1Q5TCB8_9EURO</name>
<keyword evidence="3" id="KW-1185">Reference proteome</keyword>
<dbReference type="InterPro" id="IPR000994">
    <property type="entry name" value="Pept_M24"/>
</dbReference>
<feature type="domain" description="Peptidase M24" evidence="1">
    <location>
        <begin position="99"/>
        <end position="259"/>
    </location>
</feature>
<dbReference type="InterPro" id="IPR050659">
    <property type="entry name" value="Peptidase_M24B"/>
</dbReference>
<dbReference type="PANTHER" id="PTHR46112">
    <property type="entry name" value="AMINOPEPTIDASE"/>
    <property type="match status" value="1"/>
</dbReference>
<dbReference type="AlphaFoldDB" id="A0A1Q5TCB8"/>
<comment type="caution">
    <text evidence="2">The sequence shown here is derived from an EMBL/GenBank/DDBJ whole genome shotgun (WGS) entry which is preliminary data.</text>
</comment>
<dbReference type="InterPro" id="IPR036005">
    <property type="entry name" value="Creatinase/aminopeptidase-like"/>
</dbReference>
<protein>
    <recommendedName>
        <fullName evidence="1">Peptidase M24 domain-containing protein</fullName>
    </recommendedName>
</protein>
<accession>A0A1Q5TCB8</accession>
<proteinExistence type="predicted"/>
<evidence type="ECO:0000313" key="2">
    <source>
        <dbReference type="EMBL" id="OKO97875.1"/>
    </source>
</evidence>
<evidence type="ECO:0000259" key="1">
    <source>
        <dbReference type="Pfam" id="PF00557"/>
    </source>
</evidence>
<dbReference type="SUPFAM" id="SSF55920">
    <property type="entry name" value="Creatinase/aminopeptidase"/>
    <property type="match status" value="1"/>
</dbReference>
<dbReference type="PANTHER" id="PTHR46112:SF2">
    <property type="entry name" value="XAA-PRO AMINOPEPTIDASE P-RELATED"/>
    <property type="match status" value="1"/>
</dbReference>